<dbReference type="InterPro" id="IPR050469">
    <property type="entry name" value="Diguanylate_Cyclase"/>
</dbReference>
<dbReference type="SUPFAM" id="SSF52172">
    <property type="entry name" value="CheY-like"/>
    <property type="match status" value="1"/>
</dbReference>
<feature type="domain" description="Response regulatory" evidence="1">
    <location>
        <begin position="8"/>
        <end position="133"/>
    </location>
</feature>
<dbReference type="PANTHER" id="PTHR45138">
    <property type="entry name" value="REGULATORY COMPONENTS OF SENSORY TRANSDUCTION SYSTEM"/>
    <property type="match status" value="1"/>
</dbReference>
<dbReference type="PROSITE" id="PS50887">
    <property type="entry name" value="GGDEF"/>
    <property type="match status" value="1"/>
</dbReference>
<dbReference type="InterPro" id="IPR001789">
    <property type="entry name" value="Sig_transdc_resp-reg_receiver"/>
</dbReference>
<dbReference type="Pfam" id="PF00990">
    <property type="entry name" value="GGDEF"/>
    <property type="match status" value="1"/>
</dbReference>
<evidence type="ECO:0000313" key="3">
    <source>
        <dbReference type="EMBL" id="VAW99283.1"/>
    </source>
</evidence>
<dbReference type="InterPro" id="IPR043128">
    <property type="entry name" value="Rev_trsase/Diguanyl_cyclase"/>
</dbReference>
<accession>A0A3B1AHB8</accession>
<dbReference type="PROSITE" id="PS50110">
    <property type="entry name" value="RESPONSE_REGULATORY"/>
    <property type="match status" value="1"/>
</dbReference>
<dbReference type="AlphaFoldDB" id="A0A3B1AHB8"/>
<sequence>MPPSPLPSIIFVDDDRQLLDTLQNRLQRLRTGWDMRFHDNAQDAMSDLDNAGSEGAILITDWMMPGTDGLTLCKRFTATRHNETSDTPHYYVILMTGRQGIENIEAALDGGADDFIAKPFDTRELVARIRVGIRTCRLENDLRAANVHLTKQATTDPLTGLLNRRRALEILDTELDRGLRGTQSVAVAMADIDYFKNVNDSLGHEAGDRVLKVIAQRLQAVARRYDALVRWGGEEFLLICPHAGRNEIRSIAERMRTSISASPIETRPGNTPLSITISIGTAVVAPAVKVTADVIVASADQALYAAKHAGRNSVRGAALGYR</sequence>
<protein>
    <submittedName>
        <fullName evidence="3">Diguanylate cyclase/phosphodiesterase (GGDEF &amp; EAL domains) with PAS/PAC sensor(S)</fullName>
    </submittedName>
</protein>
<dbReference type="Pfam" id="PF00072">
    <property type="entry name" value="Response_reg"/>
    <property type="match status" value="1"/>
</dbReference>
<dbReference type="InterPro" id="IPR000160">
    <property type="entry name" value="GGDEF_dom"/>
</dbReference>
<dbReference type="GO" id="GO:0005886">
    <property type="term" value="C:plasma membrane"/>
    <property type="evidence" value="ECO:0007669"/>
    <property type="project" value="TreeGrafter"/>
</dbReference>
<dbReference type="EMBL" id="UOFU01000165">
    <property type="protein sequence ID" value="VAW99283.1"/>
    <property type="molecule type" value="Genomic_DNA"/>
</dbReference>
<dbReference type="NCBIfam" id="TIGR00254">
    <property type="entry name" value="GGDEF"/>
    <property type="match status" value="1"/>
</dbReference>
<dbReference type="SMART" id="SM00267">
    <property type="entry name" value="GGDEF"/>
    <property type="match status" value="1"/>
</dbReference>
<dbReference type="GO" id="GO:1902201">
    <property type="term" value="P:negative regulation of bacterial-type flagellum-dependent cell motility"/>
    <property type="evidence" value="ECO:0007669"/>
    <property type="project" value="TreeGrafter"/>
</dbReference>
<evidence type="ECO:0000259" key="2">
    <source>
        <dbReference type="PROSITE" id="PS50887"/>
    </source>
</evidence>
<reference evidence="3" key="1">
    <citation type="submission" date="2018-06" db="EMBL/GenBank/DDBJ databases">
        <authorList>
            <person name="Zhirakovskaya E."/>
        </authorList>
    </citation>
    <scope>NUCLEOTIDE SEQUENCE</scope>
</reference>
<dbReference type="PANTHER" id="PTHR45138:SF9">
    <property type="entry name" value="DIGUANYLATE CYCLASE DGCM-RELATED"/>
    <property type="match status" value="1"/>
</dbReference>
<gene>
    <name evidence="3" type="ORF">MNBD_GAMMA20-1537</name>
</gene>
<dbReference type="GO" id="GO:0043709">
    <property type="term" value="P:cell adhesion involved in single-species biofilm formation"/>
    <property type="evidence" value="ECO:0007669"/>
    <property type="project" value="TreeGrafter"/>
</dbReference>
<dbReference type="Gene3D" id="3.40.50.2300">
    <property type="match status" value="1"/>
</dbReference>
<dbReference type="GO" id="GO:0000160">
    <property type="term" value="P:phosphorelay signal transduction system"/>
    <property type="evidence" value="ECO:0007669"/>
    <property type="project" value="InterPro"/>
</dbReference>
<dbReference type="GO" id="GO:0052621">
    <property type="term" value="F:diguanylate cyclase activity"/>
    <property type="evidence" value="ECO:0007669"/>
    <property type="project" value="TreeGrafter"/>
</dbReference>
<dbReference type="SMART" id="SM00448">
    <property type="entry name" value="REC"/>
    <property type="match status" value="1"/>
</dbReference>
<dbReference type="Gene3D" id="3.30.70.270">
    <property type="match status" value="1"/>
</dbReference>
<dbReference type="FunFam" id="3.30.70.270:FF:000001">
    <property type="entry name" value="Diguanylate cyclase domain protein"/>
    <property type="match status" value="1"/>
</dbReference>
<name>A0A3B1AHB8_9ZZZZ</name>
<organism evidence="3">
    <name type="scientific">hydrothermal vent metagenome</name>
    <dbReference type="NCBI Taxonomy" id="652676"/>
    <lineage>
        <taxon>unclassified sequences</taxon>
        <taxon>metagenomes</taxon>
        <taxon>ecological metagenomes</taxon>
    </lineage>
</organism>
<dbReference type="SUPFAM" id="SSF55073">
    <property type="entry name" value="Nucleotide cyclase"/>
    <property type="match status" value="1"/>
</dbReference>
<dbReference type="CDD" id="cd01949">
    <property type="entry name" value="GGDEF"/>
    <property type="match status" value="1"/>
</dbReference>
<dbReference type="InterPro" id="IPR029787">
    <property type="entry name" value="Nucleotide_cyclase"/>
</dbReference>
<proteinExistence type="predicted"/>
<feature type="domain" description="GGDEF" evidence="2">
    <location>
        <begin position="183"/>
        <end position="319"/>
    </location>
</feature>
<dbReference type="InterPro" id="IPR011006">
    <property type="entry name" value="CheY-like_superfamily"/>
</dbReference>
<evidence type="ECO:0000259" key="1">
    <source>
        <dbReference type="PROSITE" id="PS50110"/>
    </source>
</evidence>